<evidence type="ECO:0000256" key="3">
    <source>
        <dbReference type="ARBA" id="ARBA00022729"/>
    </source>
</evidence>
<evidence type="ECO:0000313" key="6">
    <source>
        <dbReference type="EMBL" id="QSR24875.1"/>
    </source>
</evidence>
<evidence type="ECO:0000256" key="1">
    <source>
        <dbReference type="ARBA" id="ARBA00004196"/>
    </source>
</evidence>
<feature type="signal peptide" evidence="4">
    <location>
        <begin position="1"/>
        <end position="29"/>
    </location>
</feature>
<gene>
    <name evidence="6" type="ORF">CFH99_04500</name>
</gene>
<feature type="domain" description="Periplasmic binding protein" evidence="5">
    <location>
        <begin position="91"/>
        <end position="346"/>
    </location>
</feature>
<dbReference type="Pfam" id="PF13407">
    <property type="entry name" value="Peripla_BP_4"/>
    <property type="match status" value="1"/>
</dbReference>
<dbReference type="Proteomes" id="UP000662818">
    <property type="component" value="Chromosome"/>
</dbReference>
<proteinExistence type="inferred from homology"/>
<dbReference type="PANTHER" id="PTHR46847:SF1">
    <property type="entry name" value="D-ALLOSE-BINDING PERIPLASMIC PROTEIN-RELATED"/>
    <property type="match status" value="1"/>
</dbReference>
<comment type="subcellular location">
    <subcellularLocation>
        <location evidence="1">Cell envelope</location>
    </subcellularLocation>
</comment>
<sequence length="391" mass="40802">MKHSARRSLGVTLLVCIIALLSACGGSGAGGSGGGETSRDFLDQNKEVVDTLFEGTYVDPPPAAPAPKAGAKLWIISYGQSYSGAALESSAAEDAARTLGWDVTIYDAKFDPNKAVDGLRQAVAAGADGVFVLWFDCASIKAGLLEADQAGVFVAADEATDCSDKPLFDYIVSYHPGTFDQNDGSFAGYLQGWGAALASYAIERTDGKAKALMFDQTDTSSIGLVNKGARARLDECEGCEVVQTVKFTGADIGPGLQQRAQQALLQHPEVDVIIAPADGVLSGGVLAALRASGSRYGSMVIAGGEGSSVLTDMRDYRGDWAVNTLPLDWSGYQAVDALNRLLIGEKPAADSGIGYQLVDKEHNLPGGDLAVGMRDGAPIDFAGLYGQSWKN</sequence>
<dbReference type="SUPFAM" id="SSF53822">
    <property type="entry name" value="Periplasmic binding protein-like I"/>
    <property type="match status" value="1"/>
</dbReference>
<dbReference type="Gene3D" id="3.40.50.2300">
    <property type="match status" value="2"/>
</dbReference>
<dbReference type="PANTHER" id="PTHR46847">
    <property type="entry name" value="D-ALLOSE-BINDING PERIPLASMIC PROTEIN-RELATED"/>
    <property type="match status" value="1"/>
</dbReference>
<evidence type="ECO:0000256" key="2">
    <source>
        <dbReference type="ARBA" id="ARBA00007639"/>
    </source>
</evidence>
<feature type="chain" id="PRO_5047506609" description="Periplasmic binding protein domain-containing protein" evidence="4">
    <location>
        <begin position="30"/>
        <end position="391"/>
    </location>
</feature>
<protein>
    <recommendedName>
        <fullName evidence="5">Periplasmic binding protein domain-containing protein</fullName>
    </recommendedName>
</protein>
<keyword evidence="7" id="KW-1185">Reference proteome</keyword>
<dbReference type="InterPro" id="IPR028082">
    <property type="entry name" value="Peripla_BP_I"/>
</dbReference>
<dbReference type="RefSeq" id="WP_207008859.1">
    <property type="nucleotide sequence ID" value="NZ_CP022295.1"/>
</dbReference>
<dbReference type="InterPro" id="IPR025997">
    <property type="entry name" value="SBP_2_dom"/>
</dbReference>
<dbReference type="EMBL" id="CP022295">
    <property type="protein sequence ID" value="QSR24875.1"/>
    <property type="molecule type" value="Genomic_DNA"/>
</dbReference>
<name>A0ABX7PG60_9ACTN</name>
<evidence type="ECO:0000256" key="4">
    <source>
        <dbReference type="SAM" id="SignalP"/>
    </source>
</evidence>
<dbReference type="PROSITE" id="PS51257">
    <property type="entry name" value="PROKAR_LIPOPROTEIN"/>
    <property type="match status" value="1"/>
</dbReference>
<keyword evidence="3 4" id="KW-0732">Signal</keyword>
<organism evidence="6 7">
    <name type="scientific">Nocardioides aromaticivorans</name>
    <dbReference type="NCBI Taxonomy" id="200618"/>
    <lineage>
        <taxon>Bacteria</taxon>
        <taxon>Bacillati</taxon>
        <taxon>Actinomycetota</taxon>
        <taxon>Actinomycetes</taxon>
        <taxon>Propionibacteriales</taxon>
        <taxon>Nocardioidaceae</taxon>
        <taxon>Nocardioides</taxon>
    </lineage>
</organism>
<comment type="similarity">
    <text evidence="2">Belongs to the bacterial solute-binding protein 2 family.</text>
</comment>
<reference evidence="6 7" key="1">
    <citation type="submission" date="2017-06" db="EMBL/GenBank/DDBJ databases">
        <title>Complete Genome Sequence of the Soil Carbazole-Degrading Bacterium Nocardioides aromaticivorans IC177.</title>
        <authorList>
            <person name="Vejarano F."/>
            <person name="Suzuki-Minakuchi C."/>
            <person name="Ohtsubo Y."/>
            <person name="Tsuda M."/>
            <person name="Okada K."/>
            <person name="Nojiri H."/>
        </authorList>
    </citation>
    <scope>NUCLEOTIDE SEQUENCE [LARGE SCALE GENOMIC DNA]</scope>
    <source>
        <strain evidence="6 7">IC177</strain>
    </source>
</reference>
<evidence type="ECO:0000313" key="7">
    <source>
        <dbReference type="Proteomes" id="UP000662818"/>
    </source>
</evidence>
<accession>A0ABX7PG60</accession>
<evidence type="ECO:0000259" key="5">
    <source>
        <dbReference type="Pfam" id="PF13407"/>
    </source>
</evidence>